<organism evidence="2 3">
    <name type="scientific">Ascobolus immersus RN42</name>
    <dbReference type="NCBI Taxonomy" id="1160509"/>
    <lineage>
        <taxon>Eukaryota</taxon>
        <taxon>Fungi</taxon>
        <taxon>Dikarya</taxon>
        <taxon>Ascomycota</taxon>
        <taxon>Pezizomycotina</taxon>
        <taxon>Pezizomycetes</taxon>
        <taxon>Pezizales</taxon>
        <taxon>Ascobolaceae</taxon>
        <taxon>Ascobolus</taxon>
    </lineage>
</organism>
<dbReference type="OrthoDB" id="298939at2759"/>
<protein>
    <recommendedName>
        <fullName evidence="4">Arrestin C-terminal-like domain-containing protein</fullName>
    </recommendedName>
</protein>
<reference evidence="2 3" key="1">
    <citation type="journal article" date="2018" name="Nat. Ecol. Evol.">
        <title>Pezizomycetes genomes reveal the molecular basis of ectomycorrhizal truffle lifestyle.</title>
        <authorList>
            <person name="Murat C."/>
            <person name="Payen T."/>
            <person name="Noel B."/>
            <person name="Kuo A."/>
            <person name="Morin E."/>
            <person name="Chen J."/>
            <person name="Kohler A."/>
            <person name="Krizsan K."/>
            <person name="Balestrini R."/>
            <person name="Da Silva C."/>
            <person name="Montanini B."/>
            <person name="Hainaut M."/>
            <person name="Levati E."/>
            <person name="Barry K.W."/>
            <person name="Belfiori B."/>
            <person name="Cichocki N."/>
            <person name="Clum A."/>
            <person name="Dockter R.B."/>
            <person name="Fauchery L."/>
            <person name="Guy J."/>
            <person name="Iotti M."/>
            <person name="Le Tacon F."/>
            <person name="Lindquist E.A."/>
            <person name="Lipzen A."/>
            <person name="Malagnac F."/>
            <person name="Mello A."/>
            <person name="Molinier V."/>
            <person name="Miyauchi S."/>
            <person name="Poulain J."/>
            <person name="Riccioni C."/>
            <person name="Rubini A."/>
            <person name="Sitrit Y."/>
            <person name="Splivallo R."/>
            <person name="Traeger S."/>
            <person name="Wang M."/>
            <person name="Zifcakova L."/>
            <person name="Wipf D."/>
            <person name="Zambonelli A."/>
            <person name="Paolocci F."/>
            <person name="Nowrousian M."/>
            <person name="Ottonello S."/>
            <person name="Baldrian P."/>
            <person name="Spatafora J.W."/>
            <person name="Henrissat B."/>
            <person name="Nagy L.G."/>
            <person name="Aury J.M."/>
            <person name="Wincker P."/>
            <person name="Grigoriev I.V."/>
            <person name="Bonfante P."/>
            <person name="Martin F.M."/>
        </authorList>
    </citation>
    <scope>NUCLEOTIDE SEQUENCE [LARGE SCALE GENOMIC DNA]</scope>
    <source>
        <strain evidence="2 3">RN42</strain>
    </source>
</reference>
<feature type="compositionally biased region" description="Polar residues" evidence="1">
    <location>
        <begin position="241"/>
        <end position="252"/>
    </location>
</feature>
<evidence type="ECO:0000313" key="3">
    <source>
        <dbReference type="Proteomes" id="UP000275078"/>
    </source>
</evidence>
<feature type="compositionally biased region" description="Pro residues" evidence="1">
    <location>
        <begin position="184"/>
        <end position="194"/>
    </location>
</feature>
<keyword evidence="3" id="KW-1185">Reference proteome</keyword>
<feature type="compositionally biased region" description="Acidic residues" evidence="1">
    <location>
        <begin position="58"/>
        <end position="67"/>
    </location>
</feature>
<accession>A0A3N4IV85</accession>
<feature type="compositionally biased region" description="Basic residues" evidence="1">
    <location>
        <begin position="137"/>
        <end position="147"/>
    </location>
</feature>
<name>A0A3N4IV85_ASCIM</name>
<dbReference type="Proteomes" id="UP000275078">
    <property type="component" value="Unassembled WGS sequence"/>
</dbReference>
<evidence type="ECO:0008006" key="4">
    <source>
        <dbReference type="Google" id="ProtNLM"/>
    </source>
</evidence>
<feature type="compositionally biased region" description="Low complexity" evidence="1">
    <location>
        <begin position="195"/>
        <end position="206"/>
    </location>
</feature>
<dbReference type="Gene3D" id="2.60.40.640">
    <property type="match status" value="2"/>
</dbReference>
<feature type="compositionally biased region" description="Basic and acidic residues" evidence="1">
    <location>
        <begin position="691"/>
        <end position="712"/>
    </location>
</feature>
<evidence type="ECO:0000256" key="1">
    <source>
        <dbReference type="SAM" id="MobiDB-lite"/>
    </source>
</evidence>
<dbReference type="InterPro" id="IPR014752">
    <property type="entry name" value="Arrestin-like_C"/>
</dbReference>
<dbReference type="EMBL" id="ML119645">
    <property type="protein sequence ID" value="RPA88191.1"/>
    <property type="molecule type" value="Genomic_DNA"/>
</dbReference>
<dbReference type="STRING" id="1160509.A0A3N4IV85"/>
<proteinExistence type="predicted"/>
<dbReference type="AlphaFoldDB" id="A0A3N4IV85"/>
<sequence length="737" mass="81918">MYPREGQPSRPIDPNIPEQPRQKRTVQPVGERTFHTAPQVVSRRGSLAFDGQFFAGSDAEESNFEDQYDQRHSPTYPAASVPQSPRATAPQPPPPLIHQARNPRNGLAPNPNAPNGFGPRVHRPPPPNRNGSLPHRNGYHPHARPLTRYRQQLAGDRNDRLDGPPYQPVGSPQGARFQQASRGGPPPPRGPAPQPAISQQQQQQPAMYEEPEAVNNPQSDIPVDRVPERAGTPRIRVGTPTRKSLASRTGTVQPDMPTAPMPREEIENAEFKLKSEAHNYTKTFVRPLPPDELLDYPLLNHPKLHIDIFIASPLYIGGGIVEGKLNIHIQGSHHDYIQVGRMAIDIVGIEELSFSRKTIFMNVATELIDEDHPPPATMLLPIEQEQNTFWALRNCRSFVPFRINLPHNVGPGPFQSVRAKIRYVIYGTLLISINDSKSLVRCCRDIRVISALDPAKALLPFPIPLVATDEHSLAFGKKTTLKLTAGLHRATAPSMAENHTAGHLRVPDWIERKTLAHSELNVGNRWRGTRGNEVDVLTCEVEIPRDQSSIPMGRYFEVKYFINVSASVPYAKSVKVQLPVTIIHMNSLDIIPSSVAPEETVGAISAMNETSSVAGQPKALRSRQSIGAAFVAARQSNPLLLASVASNGLKAAGFGRAISEMEKIEISVKGMDLEYKIDEEDEETPAPAQKTDAEEREKEKALSEKEKKDSERRRRRKKRKRLERESQENSTPTHLLD</sequence>
<gene>
    <name evidence="2" type="ORF">BJ508DRAFT_320291</name>
</gene>
<feature type="region of interest" description="Disordered" evidence="1">
    <location>
        <begin position="678"/>
        <end position="737"/>
    </location>
</feature>
<feature type="region of interest" description="Disordered" evidence="1">
    <location>
        <begin position="1"/>
        <end position="261"/>
    </location>
</feature>
<feature type="compositionally biased region" description="Low complexity" evidence="1">
    <location>
        <begin position="97"/>
        <end position="119"/>
    </location>
</feature>
<evidence type="ECO:0000313" key="2">
    <source>
        <dbReference type="EMBL" id="RPA88191.1"/>
    </source>
</evidence>